<dbReference type="EMBL" id="BAAAKJ010000087">
    <property type="protein sequence ID" value="GAA1389713.1"/>
    <property type="molecule type" value="Genomic_DNA"/>
</dbReference>
<keyword evidence="1" id="KW-0732">Signal</keyword>
<keyword evidence="3" id="KW-1185">Reference proteome</keyword>
<evidence type="ECO:0008006" key="4">
    <source>
        <dbReference type="Google" id="ProtNLM"/>
    </source>
</evidence>
<comment type="caution">
    <text evidence="2">The sequence shown here is derived from an EMBL/GenBank/DDBJ whole genome shotgun (WGS) entry which is preliminary data.</text>
</comment>
<evidence type="ECO:0000313" key="3">
    <source>
        <dbReference type="Proteomes" id="UP001499863"/>
    </source>
</evidence>
<gene>
    <name evidence="2" type="ORF">GCM10009639_17680</name>
</gene>
<accession>A0ABN1XU23</accession>
<name>A0ABN1XU23_9ACTN</name>
<proteinExistence type="predicted"/>
<reference evidence="2 3" key="1">
    <citation type="journal article" date="2019" name="Int. J. Syst. Evol. Microbiol.">
        <title>The Global Catalogue of Microorganisms (GCM) 10K type strain sequencing project: providing services to taxonomists for standard genome sequencing and annotation.</title>
        <authorList>
            <consortium name="The Broad Institute Genomics Platform"/>
            <consortium name="The Broad Institute Genome Sequencing Center for Infectious Disease"/>
            <person name="Wu L."/>
            <person name="Ma J."/>
        </authorList>
    </citation>
    <scope>NUCLEOTIDE SEQUENCE [LARGE SCALE GENOMIC DNA]</scope>
    <source>
        <strain evidence="2 3">JCM 12393</strain>
    </source>
</reference>
<evidence type="ECO:0000313" key="2">
    <source>
        <dbReference type="EMBL" id="GAA1389713.1"/>
    </source>
</evidence>
<sequence>MRRLATVLGTLAAAGTMAIALPTTALAADGQLLISPNVVIENPSGCYDAPVFPLILRNNTDEYVLVYDGPHCTGHVLAVVPPGGHTTQEFGSSVFVR</sequence>
<feature type="signal peptide" evidence="1">
    <location>
        <begin position="1"/>
        <end position="27"/>
    </location>
</feature>
<dbReference type="Proteomes" id="UP001499863">
    <property type="component" value="Unassembled WGS sequence"/>
</dbReference>
<dbReference type="RefSeq" id="WP_344330869.1">
    <property type="nucleotide sequence ID" value="NZ_BAAAKJ010000087.1"/>
</dbReference>
<feature type="chain" id="PRO_5045901098" description="Secreted protein" evidence="1">
    <location>
        <begin position="28"/>
        <end position="97"/>
    </location>
</feature>
<organism evidence="2 3">
    <name type="scientific">Kitasatospora putterlickiae</name>
    <dbReference type="NCBI Taxonomy" id="221725"/>
    <lineage>
        <taxon>Bacteria</taxon>
        <taxon>Bacillati</taxon>
        <taxon>Actinomycetota</taxon>
        <taxon>Actinomycetes</taxon>
        <taxon>Kitasatosporales</taxon>
        <taxon>Streptomycetaceae</taxon>
        <taxon>Kitasatospora</taxon>
    </lineage>
</organism>
<protein>
    <recommendedName>
        <fullName evidence="4">Secreted protein</fullName>
    </recommendedName>
</protein>
<evidence type="ECO:0000256" key="1">
    <source>
        <dbReference type="SAM" id="SignalP"/>
    </source>
</evidence>